<keyword evidence="1" id="KW-1185">Reference proteome</keyword>
<dbReference type="AlphaFoldDB" id="A0A914E3G9"/>
<evidence type="ECO:0000313" key="2">
    <source>
        <dbReference type="WBParaSite" id="ACRNAN_scaffold546.g19456.t1"/>
    </source>
</evidence>
<reference evidence="2" key="1">
    <citation type="submission" date="2022-11" db="UniProtKB">
        <authorList>
            <consortium name="WormBaseParasite"/>
        </authorList>
    </citation>
    <scope>IDENTIFICATION</scope>
</reference>
<dbReference type="WBParaSite" id="ACRNAN_scaffold546.g19456.t1">
    <property type="protein sequence ID" value="ACRNAN_scaffold546.g19456.t1"/>
    <property type="gene ID" value="ACRNAN_scaffold546.g19456"/>
</dbReference>
<evidence type="ECO:0000313" key="1">
    <source>
        <dbReference type="Proteomes" id="UP000887540"/>
    </source>
</evidence>
<proteinExistence type="predicted"/>
<name>A0A914E3G9_9BILA</name>
<sequence>MPIQKRSNLPTQLSQKPFVPVEKVSPIVKGQKTTVESQTGEGCICERPEGVVLCQRCGFELKGRLQRACSSHPKKICLMDHRECPNKFCRSVHLIEVPLDDSA</sequence>
<dbReference type="Proteomes" id="UP000887540">
    <property type="component" value="Unplaced"/>
</dbReference>
<organism evidence="1 2">
    <name type="scientific">Acrobeloides nanus</name>
    <dbReference type="NCBI Taxonomy" id="290746"/>
    <lineage>
        <taxon>Eukaryota</taxon>
        <taxon>Metazoa</taxon>
        <taxon>Ecdysozoa</taxon>
        <taxon>Nematoda</taxon>
        <taxon>Chromadorea</taxon>
        <taxon>Rhabditida</taxon>
        <taxon>Tylenchina</taxon>
        <taxon>Cephalobomorpha</taxon>
        <taxon>Cephaloboidea</taxon>
        <taxon>Cephalobidae</taxon>
        <taxon>Acrobeloides</taxon>
    </lineage>
</organism>
<accession>A0A914E3G9</accession>
<protein>
    <submittedName>
        <fullName evidence="2">Uncharacterized protein</fullName>
    </submittedName>
</protein>